<dbReference type="EMBL" id="JAMYWD010000004">
    <property type="protein sequence ID" value="KAJ4974897.1"/>
    <property type="molecule type" value="Genomic_DNA"/>
</dbReference>
<organism evidence="1 2">
    <name type="scientific">Protea cynaroides</name>
    <dbReference type="NCBI Taxonomy" id="273540"/>
    <lineage>
        <taxon>Eukaryota</taxon>
        <taxon>Viridiplantae</taxon>
        <taxon>Streptophyta</taxon>
        <taxon>Embryophyta</taxon>
        <taxon>Tracheophyta</taxon>
        <taxon>Spermatophyta</taxon>
        <taxon>Magnoliopsida</taxon>
        <taxon>Proteales</taxon>
        <taxon>Proteaceae</taxon>
        <taxon>Protea</taxon>
    </lineage>
</organism>
<dbReference type="Proteomes" id="UP001141806">
    <property type="component" value="Unassembled WGS sequence"/>
</dbReference>
<protein>
    <submittedName>
        <fullName evidence="1">Uncharacterized protein</fullName>
    </submittedName>
</protein>
<proteinExistence type="predicted"/>
<accession>A0A9Q0KQL5</accession>
<dbReference type="AlphaFoldDB" id="A0A9Q0KQL5"/>
<comment type="caution">
    <text evidence="1">The sequence shown here is derived from an EMBL/GenBank/DDBJ whole genome shotgun (WGS) entry which is preliminary data.</text>
</comment>
<sequence length="155" mass="17324">MGLSFAICECMTVWLDQNQRANRAYQQFHPSKATIVDLFNIYSGSTDVFTCLRDSSTNEKVLGKLSDLDLIGKIGGFEAFSPLSKTMHWELKLLVEALRLEIENSERGGTPRAAAETSVESSVTSVLPSIKPTIEPCRKPRKTYLWMFLLGCLES</sequence>
<gene>
    <name evidence="1" type="ORF">NE237_008071</name>
</gene>
<evidence type="ECO:0000313" key="1">
    <source>
        <dbReference type="EMBL" id="KAJ4974897.1"/>
    </source>
</evidence>
<evidence type="ECO:0000313" key="2">
    <source>
        <dbReference type="Proteomes" id="UP001141806"/>
    </source>
</evidence>
<keyword evidence="2" id="KW-1185">Reference proteome</keyword>
<name>A0A9Q0KQL5_9MAGN</name>
<reference evidence="1" key="1">
    <citation type="journal article" date="2023" name="Plant J.">
        <title>The genome of the king protea, Protea cynaroides.</title>
        <authorList>
            <person name="Chang J."/>
            <person name="Duong T.A."/>
            <person name="Schoeman C."/>
            <person name="Ma X."/>
            <person name="Roodt D."/>
            <person name="Barker N."/>
            <person name="Li Z."/>
            <person name="Van de Peer Y."/>
            <person name="Mizrachi E."/>
        </authorList>
    </citation>
    <scope>NUCLEOTIDE SEQUENCE</scope>
    <source>
        <tissue evidence="1">Young leaves</tissue>
    </source>
</reference>